<feature type="transmembrane region" description="Helical" evidence="8">
    <location>
        <begin position="758"/>
        <end position="776"/>
    </location>
</feature>
<evidence type="ECO:0000256" key="7">
    <source>
        <dbReference type="SAM" id="MobiDB-lite"/>
    </source>
</evidence>
<evidence type="ECO:0000259" key="9">
    <source>
        <dbReference type="Pfam" id="PF02714"/>
    </source>
</evidence>
<reference evidence="12" key="1">
    <citation type="journal article" date="2012" name="PLoS Negl. Trop. Dis.">
        <title>A systematically improved high quality genome and transcriptome of the human blood fluke Schistosoma mansoni.</title>
        <authorList>
            <person name="Protasio A.V."/>
            <person name="Tsai I.J."/>
            <person name="Babbage A."/>
            <person name="Nichol S."/>
            <person name="Hunt M."/>
            <person name="Aslett M.A."/>
            <person name="De Silva N."/>
            <person name="Velarde G.S."/>
            <person name="Anderson T.J."/>
            <person name="Clark R.C."/>
            <person name="Davidson C."/>
            <person name="Dillon G.P."/>
            <person name="Holroyd N.E."/>
            <person name="LoVerde P.T."/>
            <person name="Lloyd C."/>
            <person name="McQuillan J."/>
            <person name="Oliveira G."/>
            <person name="Otto T.D."/>
            <person name="Parker-Manuel S.J."/>
            <person name="Quail M.A."/>
            <person name="Wilson R.A."/>
            <person name="Zerlotini A."/>
            <person name="Dunne D.W."/>
            <person name="Berriman M."/>
        </authorList>
    </citation>
    <scope>NUCLEOTIDE SEQUENCE [LARGE SCALE GENOMIC DNA]</scope>
    <source>
        <strain evidence="12">Puerto Rican</strain>
    </source>
</reference>
<dbReference type="InterPro" id="IPR027815">
    <property type="entry name" value="CSC1/OSCA1-like_cyt"/>
</dbReference>
<evidence type="ECO:0000313" key="13">
    <source>
        <dbReference type="WBParaSite" id="Smp_143750.1"/>
    </source>
</evidence>
<dbReference type="InterPro" id="IPR045122">
    <property type="entry name" value="Csc1-like"/>
</dbReference>
<dbReference type="GO" id="GO:0005886">
    <property type="term" value="C:plasma membrane"/>
    <property type="evidence" value="ECO:0007669"/>
    <property type="project" value="TreeGrafter"/>
</dbReference>
<dbReference type="Pfam" id="PF02714">
    <property type="entry name" value="RSN1_7TM"/>
    <property type="match status" value="1"/>
</dbReference>
<dbReference type="Pfam" id="PF13967">
    <property type="entry name" value="RSN1_TM"/>
    <property type="match status" value="1"/>
</dbReference>
<dbReference type="AlphaFoldDB" id="A0A3Q0KNS7"/>
<proteinExistence type="inferred from homology"/>
<feature type="transmembrane region" description="Helical" evidence="8">
    <location>
        <begin position="569"/>
        <end position="592"/>
    </location>
</feature>
<sequence length="873" mass="100876">MSTCAPHSYRNVNGSKYILGFEGVPFNLVVNSSIFVVCIGLYLILQEIIGREFVPKRDFQDYVEKNRKSRFWKFVPYFLKIRSSEFAKRAGLDGVAYILAMRFRVFQLFALTPIFVICLPLFFTSQESDNEFRRITIANLGITDISRGWILYTIIITCIILYLMMTGLCFTEAYTWPRKLRICNSWKTLPLNNDYNNNSGSSNKYQKPDSSLTNGDREQINQGEQKTIKFSDSDDDDVDDCECDRINEIPNVLMLTGVPSSTTVKSFVKEITEFFKINHPDLKVKWIEPVYLVRNLMELEQAKAETEIYLRASVEQLEITGEQPTYHNFGTICHRRGMSKSDADAIAVYKKQLDVLETQINTFYAISGLSNIEFLIKENPGKNLTDLFDIPHTGIVFIGLENSGQVLRFLSSYTTYPLHIFPINNTIHIQSYCKQHRPWRNLYYIEKPKRSYLFSHVYLAPPSSDLLWLNITSTTHHGSKWWLRVVGIRVAVVLLAFVLTSPVYILTIVNFTGLFDWLGKISRPFISKWVPAAILAGVSVLLTRLVIISEYWTRHKTRGGLESVIYRNAYWFLFFTVLLLPSLGITGFPALLHQLITTKVNHSNPFALYVPFRTECIFLPDSGALFINYVITCALLGTGLQILRLGHIFRNLVRRYIYAHTAAERKIFSEPQPEAFAFGENYAFLSVVHTIIIAYTPVCPIIYVFGLVYFLFKFLIDKFMLVWIYDPLQSDIYGWTEIDKKNYQYIYHLKWFLQSTRFSLTGVCMASINVFAFYSLRWSSVELRPLIIAYFVLTMVTIIISVIFSAFVKYHLSSLICPVSVCRKYSGHYRKLIDYNQNEMISSAVICTCPKLYLDTSITEKDYTIPILRKFKL</sequence>
<keyword evidence="6 8" id="KW-0472">Membrane</keyword>
<feature type="transmembrane region" description="Helical" evidence="8">
    <location>
        <begin position="529"/>
        <end position="548"/>
    </location>
</feature>
<feature type="region of interest" description="Disordered" evidence="7">
    <location>
        <begin position="197"/>
        <end position="218"/>
    </location>
</feature>
<feature type="domain" description="CSC1/OSCA1-like N-terminal transmembrane" evidence="10">
    <location>
        <begin position="27"/>
        <end position="165"/>
    </location>
</feature>
<comment type="subcellular location">
    <subcellularLocation>
        <location evidence="1">Membrane</location>
        <topology evidence="1">Multi-pass membrane protein</topology>
    </subcellularLocation>
</comment>
<feature type="transmembrane region" description="Helical" evidence="8">
    <location>
        <begin position="682"/>
        <end position="712"/>
    </location>
</feature>
<evidence type="ECO:0000256" key="1">
    <source>
        <dbReference type="ARBA" id="ARBA00004141"/>
    </source>
</evidence>
<evidence type="ECO:0000259" key="11">
    <source>
        <dbReference type="Pfam" id="PF14703"/>
    </source>
</evidence>
<dbReference type="Proteomes" id="UP000008854">
    <property type="component" value="Unassembled WGS sequence"/>
</dbReference>
<protein>
    <submittedName>
        <fullName evidence="13">Putative metazoan probable membrane protein</fullName>
    </submittedName>
</protein>
<evidence type="ECO:0000256" key="6">
    <source>
        <dbReference type="ARBA" id="ARBA00023136"/>
    </source>
</evidence>
<feature type="transmembrane region" description="Helical" evidence="8">
    <location>
        <begin position="105"/>
        <end position="123"/>
    </location>
</feature>
<keyword evidence="3" id="KW-0813">Transport</keyword>
<keyword evidence="5 8" id="KW-1133">Transmembrane helix</keyword>
<feature type="transmembrane region" description="Helical" evidence="8">
    <location>
        <begin position="149"/>
        <end position="171"/>
    </location>
</feature>
<name>A0A3Q0KNS7_SCHMA</name>
<dbReference type="InterPro" id="IPR032880">
    <property type="entry name" value="CSC1/OSCA1-like_N"/>
</dbReference>
<evidence type="ECO:0000256" key="5">
    <source>
        <dbReference type="ARBA" id="ARBA00022989"/>
    </source>
</evidence>
<dbReference type="ExpressionAtlas" id="A0A3Q0KNS7">
    <property type="expression patterns" value="baseline"/>
</dbReference>
<dbReference type="PANTHER" id="PTHR13018:SF5">
    <property type="entry name" value="RE44586P"/>
    <property type="match status" value="1"/>
</dbReference>
<keyword evidence="12" id="KW-1185">Reference proteome</keyword>
<feature type="transmembrane region" description="Helical" evidence="8">
    <location>
        <begin position="24"/>
        <end position="45"/>
    </location>
</feature>
<dbReference type="Pfam" id="PF14703">
    <property type="entry name" value="PHM7_cyt"/>
    <property type="match status" value="1"/>
</dbReference>
<feature type="compositionally biased region" description="Polar residues" evidence="7">
    <location>
        <begin position="204"/>
        <end position="218"/>
    </location>
</feature>
<feature type="transmembrane region" description="Helical" evidence="8">
    <location>
        <begin position="486"/>
        <end position="509"/>
    </location>
</feature>
<dbReference type="GO" id="GO:0005227">
    <property type="term" value="F:calcium-activated cation channel activity"/>
    <property type="evidence" value="ECO:0007669"/>
    <property type="project" value="InterPro"/>
</dbReference>
<evidence type="ECO:0000259" key="10">
    <source>
        <dbReference type="Pfam" id="PF13967"/>
    </source>
</evidence>
<reference evidence="13" key="2">
    <citation type="submission" date="2018-12" db="UniProtKB">
        <authorList>
            <consortium name="WormBaseParasite"/>
        </authorList>
    </citation>
    <scope>IDENTIFICATION</scope>
    <source>
        <strain evidence="13">Puerto Rican</strain>
    </source>
</reference>
<accession>A0A3Q0KNS7</accession>
<dbReference type="InterPro" id="IPR003864">
    <property type="entry name" value="CSC1/OSCA1-like_7TM"/>
</dbReference>
<dbReference type="WBParaSite" id="Smp_143750.1">
    <property type="protein sequence ID" value="Smp_143750.1"/>
    <property type="gene ID" value="Smp_143750"/>
</dbReference>
<comment type="similarity">
    <text evidence="2">Belongs to the CSC1 (TC 1.A.17) family.</text>
</comment>
<evidence type="ECO:0000256" key="8">
    <source>
        <dbReference type="SAM" id="Phobius"/>
    </source>
</evidence>
<dbReference type="PANTHER" id="PTHR13018">
    <property type="entry name" value="PROBABLE MEMBRANE PROTEIN DUF221-RELATED"/>
    <property type="match status" value="1"/>
</dbReference>
<feature type="transmembrane region" description="Helical" evidence="8">
    <location>
        <begin position="626"/>
        <end position="646"/>
    </location>
</feature>
<evidence type="ECO:0000313" key="12">
    <source>
        <dbReference type="Proteomes" id="UP000008854"/>
    </source>
</evidence>
<organism evidence="12 13">
    <name type="scientific">Schistosoma mansoni</name>
    <name type="common">Blood fluke</name>
    <dbReference type="NCBI Taxonomy" id="6183"/>
    <lineage>
        <taxon>Eukaryota</taxon>
        <taxon>Metazoa</taxon>
        <taxon>Spiralia</taxon>
        <taxon>Lophotrochozoa</taxon>
        <taxon>Platyhelminthes</taxon>
        <taxon>Trematoda</taxon>
        <taxon>Digenea</taxon>
        <taxon>Strigeidida</taxon>
        <taxon>Schistosomatoidea</taxon>
        <taxon>Schistosomatidae</taxon>
        <taxon>Schistosoma</taxon>
    </lineage>
</organism>
<evidence type="ECO:0000256" key="4">
    <source>
        <dbReference type="ARBA" id="ARBA00022692"/>
    </source>
</evidence>
<evidence type="ECO:0000256" key="2">
    <source>
        <dbReference type="ARBA" id="ARBA00007779"/>
    </source>
</evidence>
<dbReference type="InParanoid" id="A0A3Q0KNS7"/>
<keyword evidence="4 8" id="KW-0812">Transmembrane</keyword>
<feature type="domain" description="CSC1/OSCA1-like 7TM region" evidence="9">
    <location>
        <begin position="486"/>
        <end position="728"/>
    </location>
</feature>
<evidence type="ECO:0000256" key="3">
    <source>
        <dbReference type="ARBA" id="ARBA00022448"/>
    </source>
</evidence>
<feature type="domain" description="CSC1/OSCA1-like cytosolic" evidence="11">
    <location>
        <begin position="253"/>
        <end position="361"/>
    </location>
</feature>
<feature type="transmembrane region" description="Helical" evidence="8">
    <location>
        <begin position="788"/>
        <end position="808"/>
    </location>
</feature>